<organism evidence="1 2">
    <name type="scientific">Micromonospora halophytica</name>
    <dbReference type="NCBI Taxonomy" id="47864"/>
    <lineage>
        <taxon>Bacteria</taxon>
        <taxon>Bacillati</taxon>
        <taxon>Actinomycetota</taxon>
        <taxon>Actinomycetes</taxon>
        <taxon>Micromonosporales</taxon>
        <taxon>Micromonosporaceae</taxon>
        <taxon>Micromonospora</taxon>
    </lineage>
</organism>
<reference evidence="2" key="1">
    <citation type="submission" date="2016-06" db="EMBL/GenBank/DDBJ databases">
        <authorList>
            <person name="Varghese N."/>
        </authorList>
    </citation>
    <scope>NUCLEOTIDE SEQUENCE [LARGE SCALE GENOMIC DNA]</scope>
    <source>
        <strain evidence="2">DSM 43171</strain>
    </source>
</reference>
<dbReference type="STRING" id="47864.GA0070560_10818"/>
<dbReference type="InterPro" id="IPR001646">
    <property type="entry name" value="5peptide_repeat"/>
</dbReference>
<dbReference type="Proteomes" id="UP000199408">
    <property type="component" value="Unassembled WGS sequence"/>
</dbReference>
<dbReference type="InterPro" id="IPR051082">
    <property type="entry name" value="Pentapeptide-BTB/POZ_domain"/>
</dbReference>
<dbReference type="Gene3D" id="2.160.20.80">
    <property type="entry name" value="E3 ubiquitin-protein ligase SopA"/>
    <property type="match status" value="1"/>
</dbReference>
<proteinExistence type="predicted"/>
<gene>
    <name evidence="1" type="ORF">GA0070560_10818</name>
</gene>
<accession>A0A1C5I560</accession>
<sequence length="291" mass="30948">MSGTSLQGELRADCTRCVGLCCVAPAFAASADFALDKPAGQPCPNLRPDSRCGIHDHLRERGFPGCTVFDCFGAGQQVTATFGGGDWRDDPTVAAAMFATFTAARPLHELLWYLTQAVALTPDGPLRDELRDAEQRTRRLTAGSPDELRAVDVDAYRGQVNPLLARASEQARAGHDGVDHRGAMLLGADLRGAYLIGANLRGACLVGADLRGTDLRAADVTGADLRGADLRGADLRGTLFLHQSQLDAARGDRATGLPETLRHPGHWSGPALTPVRRLHRSGRAGAARRGR</sequence>
<dbReference type="PANTHER" id="PTHR14136">
    <property type="entry name" value="BTB_POZ DOMAIN-CONTAINING PROTEIN KCTD9"/>
    <property type="match status" value="1"/>
</dbReference>
<name>A0A1C5I560_9ACTN</name>
<dbReference type="PANTHER" id="PTHR14136:SF17">
    <property type="entry name" value="BTB_POZ DOMAIN-CONTAINING PROTEIN KCTD9"/>
    <property type="match status" value="1"/>
</dbReference>
<dbReference type="Pfam" id="PF00805">
    <property type="entry name" value="Pentapeptide"/>
    <property type="match status" value="1"/>
</dbReference>
<keyword evidence="2" id="KW-1185">Reference proteome</keyword>
<dbReference type="AlphaFoldDB" id="A0A1C5I560"/>
<dbReference type="EMBL" id="FMDN01000008">
    <property type="protein sequence ID" value="SCG53394.1"/>
    <property type="molecule type" value="Genomic_DNA"/>
</dbReference>
<evidence type="ECO:0000313" key="2">
    <source>
        <dbReference type="Proteomes" id="UP000199408"/>
    </source>
</evidence>
<evidence type="ECO:0000313" key="1">
    <source>
        <dbReference type="EMBL" id="SCG53394.1"/>
    </source>
</evidence>
<protein>
    <submittedName>
        <fullName evidence="1">Pentapeptide repeat-containing protein</fullName>
    </submittedName>
</protein>
<dbReference type="SUPFAM" id="SSF141571">
    <property type="entry name" value="Pentapeptide repeat-like"/>
    <property type="match status" value="1"/>
</dbReference>
<dbReference type="RefSeq" id="WP_245675507.1">
    <property type="nucleotide sequence ID" value="NZ_FMDN01000008.1"/>
</dbReference>